<reference evidence="1" key="1">
    <citation type="journal article" date="2014" name="Int. J. Syst. Evol. Microbiol.">
        <title>Complete genome sequence of Corynebacterium casei LMG S-19264T (=DSM 44701T), isolated from a smear-ripened cheese.</title>
        <authorList>
            <consortium name="US DOE Joint Genome Institute (JGI-PGF)"/>
            <person name="Walter F."/>
            <person name="Albersmeier A."/>
            <person name="Kalinowski J."/>
            <person name="Ruckert C."/>
        </authorList>
    </citation>
    <scope>NUCLEOTIDE SEQUENCE</scope>
    <source>
        <strain evidence="1">CGMCC 1.15367</strain>
    </source>
</reference>
<comment type="caution">
    <text evidence="1">The sequence shown here is derived from an EMBL/GenBank/DDBJ whole genome shotgun (WGS) entry which is preliminary data.</text>
</comment>
<dbReference type="InterPro" id="IPR011042">
    <property type="entry name" value="6-blade_b-propeller_TolB-like"/>
</dbReference>
<dbReference type="Proteomes" id="UP000644699">
    <property type="component" value="Unassembled WGS sequence"/>
</dbReference>
<evidence type="ECO:0008006" key="3">
    <source>
        <dbReference type="Google" id="ProtNLM"/>
    </source>
</evidence>
<reference evidence="1" key="2">
    <citation type="submission" date="2020-09" db="EMBL/GenBank/DDBJ databases">
        <authorList>
            <person name="Sun Q."/>
            <person name="Zhou Y."/>
        </authorList>
    </citation>
    <scope>NUCLEOTIDE SEQUENCE</scope>
    <source>
        <strain evidence="1">CGMCC 1.15367</strain>
    </source>
</reference>
<protein>
    <recommendedName>
        <fullName evidence="3">Sugar lactone lactonase YvrE</fullName>
    </recommendedName>
</protein>
<dbReference type="RefSeq" id="WP_188908632.1">
    <property type="nucleotide sequence ID" value="NZ_BMIQ01000003.1"/>
</dbReference>
<dbReference type="Gene3D" id="2.120.10.30">
    <property type="entry name" value="TolB, C-terminal domain"/>
    <property type="match status" value="1"/>
</dbReference>
<dbReference type="SUPFAM" id="SSF63829">
    <property type="entry name" value="Calcium-dependent phosphotriesterase"/>
    <property type="match status" value="1"/>
</dbReference>
<dbReference type="PANTHER" id="PTHR10426">
    <property type="entry name" value="STRICTOSIDINE SYNTHASE-RELATED"/>
    <property type="match status" value="1"/>
</dbReference>
<name>A0A916ZLV2_9HYPH</name>
<proteinExistence type="predicted"/>
<dbReference type="AlphaFoldDB" id="A0A916ZLV2"/>
<evidence type="ECO:0000313" key="1">
    <source>
        <dbReference type="EMBL" id="GGE03851.1"/>
    </source>
</evidence>
<sequence>MRALDRVLDLFRGRTVTIPPLDGAFKPNRALDEAALLAELKEPDSLAVTAEGTLLVASGPEVVALGGGAPVPVARFAAPVTALAALPEGGFVAGLADGTIRCEGGPRHGWHLSALGEEAWRCPTAIVAGAPGVIFVAEGSRRHGPGDWAVDLMEGRAGGSVWRVELSGGAPSRLAEGLAWPAGLLLDRDGSLIVSEAWRHRLLRLPATGGAAARPVLERLPGYPGRLAPAAGGGAWLALFAPRNRLVELVLTEPAYRDDMLASIDRRHWIVPALRSGASFLEPLQSGGVVTMGVKKPWAPSRSYGLVARLGSDLQPVASLHSRADGTRHGVTAAVEAGGRLVAAAKGGDAVLDLGPVGDAP</sequence>
<dbReference type="PANTHER" id="PTHR10426:SF88">
    <property type="entry name" value="ADIPOCYTE PLASMA MEMBRANE-ASSOCIATED PROTEIN HEMOMUCIN-RELATED"/>
    <property type="match status" value="1"/>
</dbReference>
<keyword evidence="2" id="KW-1185">Reference proteome</keyword>
<gene>
    <name evidence="1" type="ORF">GCM10011390_23530</name>
</gene>
<dbReference type="GO" id="GO:0016787">
    <property type="term" value="F:hydrolase activity"/>
    <property type="evidence" value="ECO:0007669"/>
    <property type="project" value="TreeGrafter"/>
</dbReference>
<accession>A0A916ZLV2</accession>
<evidence type="ECO:0000313" key="2">
    <source>
        <dbReference type="Proteomes" id="UP000644699"/>
    </source>
</evidence>
<organism evidence="1 2">
    <name type="scientific">Aureimonas endophytica</name>
    <dbReference type="NCBI Taxonomy" id="2027858"/>
    <lineage>
        <taxon>Bacteria</taxon>
        <taxon>Pseudomonadati</taxon>
        <taxon>Pseudomonadota</taxon>
        <taxon>Alphaproteobacteria</taxon>
        <taxon>Hyphomicrobiales</taxon>
        <taxon>Aurantimonadaceae</taxon>
        <taxon>Aureimonas</taxon>
    </lineage>
</organism>
<dbReference type="EMBL" id="BMIQ01000003">
    <property type="protein sequence ID" value="GGE03851.1"/>
    <property type="molecule type" value="Genomic_DNA"/>
</dbReference>